<feature type="region of interest" description="Disordered" evidence="1">
    <location>
        <begin position="146"/>
        <end position="166"/>
    </location>
</feature>
<dbReference type="CDD" id="cd02219">
    <property type="entry name" value="cupin_YjlB-like"/>
    <property type="match status" value="1"/>
</dbReference>
<organism evidence="3 4">
    <name type="scientific">Methylobacterium variabile</name>
    <dbReference type="NCBI Taxonomy" id="298794"/>
    <lineage>
        <taxon>Bacteria</taxon>
        <taxon>Pseudomonadati</taxon>
        <taxon>Pseudomonadota</taxon>
        <taxon>Alphaproteobacteria</taxon>
        <taxon>Hyphomicrobiales</taxon>
        <taxon>Methylobacteriaceae</taxon>
        <taxon>Methylobacterium</taxon>
    </lineage>
</organism>
<sequence>MQPDSFVLAPNGWVPNNPVLPVLHYRGALVETADRAAALEDLLARNHWPAQWRDGVFAYHHYHSTAHEVLGVASGSARLILGGENGREVAVAAGDVVVLPVGTGHCRLAASPDFLVVGAYPPGQSFDLCRGAPDADARARMAALGVPDSDPVHGPGGPLTRLWRRT</sequence>
<evidence type="ECO:0000313" key="4">
    <source>
        <dbReference type="Proteomes" id="UP000035955"/>
    </source>
</evidence>
<dbReference type="RefSeq" id="WP_048447466.1">
    <property type="nucleotide sequence ID" value="NZ_LABY01000221.1"/>
</dbReference>
<dbReference type="Proteomes" id="UP000035955">
    <property type="component" value="Unassembled WGS sequence"/>
</dbReference>
<dbReference type="Pfam" id="PF00190">
    <property type="entry name" value="Cupin_1"/>
    <property type="match status" value="1"/>
</dbReference>
<dbReference type="PANTHER" id="PTHR36448:SF2">
    <property type="entry name" value="CUPIN TYPE-1 DOMAIN-CONTAINING PROTEIN"/>
    <property type="match status" value="1"/>
</dbReference>
<reference evidence="3 4" key="1">
    <citation type="submission" date="2015-03" db="EMBL/GenBank/DDBJ databases">
        <title>Genome sequencing of Methylobacterium variabile DSM 16961.</title>
        <authorList>
            <person name="Chaudhry V."/>
            <person name="Patil P.B."/>
        </authorList>
    </citation>
    <scope>NUCLEOTIDE SEQUENCE [LARGE SCALE GENOMIC DNA]</scope>
    <source>
        <strain evidence="3 4">DSM 16961</strain>
    </source>
</reference>
<protein>
    <submittedName>
        <fullName evidence="3">Cupin</fullName>
    </submittedName>
</protein>
<dbReference type="OrthoDB" id="9791759at2"/>
<dbReference type="SUPFAM" id="SSF51182">
    <property type="entry name" value="RmlC-like cupins"/>
    <property type="match status" value="1"/>
</dbReference>
<dbReference type="Gene3D" id="2.60.120.10">
    <property type="entry name" value="Jelly Rolls"/>
    <property type="match status" value="1"/>
</dbReference>
<evidence type="ECO:0000259" key="2">
    <source>
        <dbReference type="Pfam" id="PF00190"/>
    </source>
</evidence>
<keyword evidence="4" id="KW-1185">Reference proteome</keyword>
<dbReference type="InterPro" id="IPR014710">
    <property type="entry name" value="RmlC-like_jellyroll"/>
</dbReference>
<comment type="caution">
    <text evidence="3">The sequence shown here is derived from an EMBL/GenBank/DDBJ whole genome shotgun (WGS) entry which is preliminary data.</text>
</comment>
<dbReference type="PANTHER" id="PTHR36448">
    <property type="entry name" value="BLR7373 PROTEIN"/>
    <property type="match status" value="1"/>
</dbReference>
<dbReference type="InterPro" id="IPR047121">
    <property type="entry name" value="YjiB-like"/>
</dbReference>
<dbReference type="InterPro" id="IPR011051">
    <property type="entry name" value="RmlC_Cupin_sf"/>
</dbReference>
<dbReference type="AlphaFoldDB" id="A0A0J6UWG7"/>
<gene>
    <name evidence="3" type="ORF">VQ02_27720</name>
</gene>
<evidence type="ECO:0000256" key="1">
    <source>
        <dbReference type="SAM" id="MobiDB-lite"/>
    </source>
</evidence>
<evidence type="ECO:0000313" key="3">
    <source>
        <dbReference type="EMBL" id="KMO30591.1"/>
    </source>
</evidence>
<dbReference type="PIRSF" id="PIRSF019307">
    <property type="entry name" value="UCP019307"/>
    <property type="match status" value="1"/>
</dbReference>
<dbReference type="EMBL" id="LABY01000221">
    <property type="protein sequence ID" value="KMO30591.1"/>
    <property type="molecule type" value="Genomic_DNA"/>
</dbReference>
<accession>A0A0J6UWG7</accession>
<proteinExistence type="predicted"/>
<dbReference type="InterPro" id="IPR006045">
    <property type="entry name" value="Cupin_1"/>
</dbReference>
<feature type="domain" description="Cupin type-1" evidence="2">
    <location>
        <begin position="61"/>
        <end position="118"/>
    </location>
</feature>
<name>A0A0J6UWG7_9HYPH</name>
<dbReference type="PATRIC" id="fig|298794.3.peg.3443"/>
<dbReference type="InterPro" id="IPR014500">
    <property type="entry name" value="UCP019307_cupin"/>
</dbReference>